<feature type="transmembrane region" description="Helical" evidence="1">
    <location>
        <begin position="67"/>
        <end position="91"/>
    </location>
</feature>
<keyword evidence="1" id="KW-0812">Transmembrane</keyword>
<dbReference type="SUPFAM" id="SSF48726">
    <property type="entry name" value="Immunoglobulin"/>
    <property type="match status" value="1"/>
</dbReference>
<dbReference type="InterPro" id="IPR036179">
    <property type="entry name" value="Ig-like_dom_sf"/>
</dbReference>
<organism evidence="2 3">
    <name type="scientific">Triplophysa rosa</name>
    <name type="common">Cave loach</name>
    <dbReference type="NCBI Taxonomy" id="992332"/>
    <lineage>
        <taxon>Eukaryota</taxon>
        <taxon>Metazoa</taxon>
        <taxon>Chordata</taxon>
        <taxon>Craniata</taxon>
        <taxon>Vertebrata</taxon>
        <taxon>Euteleostomi</taxon>
        <taxon>Actinopterygii</taxon>
        <taxon>Neopterygii</taxon>
        <taxon>Teleostei</taxon>
        <taxon>Ostariophysi</taxon>
        <taxon>Cypriniformes</taxon>
        <taxon>Nemacheilidae</taxon>
        <taxon>Triplophysa</taxon>
    </lineage>
</organism>
<name>A0A9W7T3W1_TRIRA</name>
<evidence type="ECO:0000313" key="3">
    <source>
        <dbReference type="Proteomes" id="UP001059041"/>
    </source>
</evidence>
<keyword evidence="1" id="KW-0472">Membrane</keyword>
<dbReference type="AlphaFoldDB" id="A0A9W7T3W1"/>
<accession>A0A9W7T3W1</accession>
<evidence type="ECO:0000256" key="1">
    <source>
        <dbReference type="SAM" id="Phobius"/>
    </source>
</evidence>
<keyword evidence="3" id="KW-1185">Reference proteome</keyword>
<comment type="caution">
    <text evidence="2">The sequence shown here is derived from an EMBL/GenBank/DDBJ whole genome shotgun (WGS) entry which is preliminary data.</text>
</comment>
<evidence type="ECO:0008006" key="4">
    <source>
        <dbReference type="Google" id="ProtNLM"/>
    </source>
</evidence>
<sequence>MCLFHDERLQNRYSSRTESRLFIRIITKEELGIYYCAKVNTSLQLSNGTKLYTETNRQNDQPQHQTAAITSISIIASFLITIVIVLGLLTLKCEKPRKSRQQNVKVKQFDDLNTEEFTEVEFRPCE</sequence>
<gene>
    <name evidence="2" type="ORF">IRJ41_008675</name>
</gene>
<evidence type="ECO:0000313" key="2">
    <source>
        <dbReference type="EMBL" id="KAI7791068.1"/>
    </source>
</evidence>
<proteinExistence type="predicted"/>
<keyword evidence="1" id="KW-1133">Transmembrane helix</keyword>
<dbReference type="Proteomes" id="UP001059041">
    <property type="component" value="Linkage Group LG25"/>
</dbReference>
<dbReference type="EMBL" id="JAFHDT010000025">
    <property type="protein sequence ID" value="KAI7791068.1"/>
    <property type="molecule type" value="Genomic_DNA"/>
</dbReference>
<protein>
    <recommendedName>
        <fullName evidence="4">Immunoglobulin subtype domain-containing protein</fullName>
    </recommendedName>
</protein>
<reference evidence="2" key="1">
    <citation type="submission" date="2021-02" db="EMBL/GenBank/DDBJ databases">
        <title>Comparative genomics reveals that relaxation of natural selection precedes convergent phenotypic evolution of cavefish.</title>
        <authorList>
            <person name="Peng Z."/>
        </authorList>
    </citation>
    <scope>NUCLEOTIDE SEQUENCE</scope>
    <source>
        <tissue evidence="2">Muscle</tissue>
    </source>
</reference>